<evidence type="ECO:0000313" key="2">
    <source>
        <dbReference type="Proteomes" id="UP000650485"/>
    </source>
</evidence>
<sequence length="130" mass="14709">MFNTPAPQAGSTALSIHFRHFSKRSFTELSLNLKQYFGVSLMIKKVQTPSGNFAFHITNTASTVSILISSDVFSDTKFKLVTRDFAMAFVQYNYVIDLIAETFEPTMPLVSFLNRLSTITQGTLRNWNIQ</sequence>
<organism evidence="1 2">
    <name type="scientific">Weissella confusa</name>
    <name type="common">Lactobacillus confusus</name>
    <dbReference type="NCBI Taxonomy" id="1583"/>
    <lineage>
        <taxon>Bacteria</taxon>
        <taxon>Bacillati</taxon>
        <taxon>Bacillota</taxon>
        <taxon>Bacilli</taxon>
        <taxon>Lactobacillales</taxon>
        <taxon>Lactobacillaceae</taxon>
        <taxon>Weissella</taxon>
    </lineage>
</organism>
<proteinExistence type="predicted"/>
<dbReference type="AlphaFoldDB" id="A0A923SNQ7"/>
<comment type="caution">
    <text evidence="1">The sequence shown here is derived from an EMBL/GenBank/DDBJ whole genome shotgun (WGS) entry which is preliminary data.</text>
</comment>
<name>A0A923SNQ7_WEICO</name>
<dbReference type="Proteomes" id="UP000650485">
    <property type="component" value="Unassembled WGS sequence"/>
</dbReference>
<protein>
    <submittedName>
        <fullName evidence="1">Uncharacterized protein</fullName>
    </submittedName>
</protein>
<gene>
    <name evidence="1" type="ORF">H7R52_11155</name>
</gene>
<accession>A0A923SNQ7</accession>
<dbReference type="EMBL" id="JACSZT010000008">
    <property type="protein sequence ID" value="MBC6499219.1"/>
    <property type="molecule type" value="Genomic_DNA"/>
</dbReference>
<evidence type="ECO:0000313" key="1">
    <source>
        <dbReference type="EMBL" id="MBC6499219.1"/>
    </source>
</evidence>
<reference evidence="1" key="1">
    <citation type="submission" date="2020-08" db="EMBL/GenBank/DDBJ databases">
        <title>Complete genome sequence of Weissella confusa strain FS54 provides insights into metabolic potential.</title>
        <authorList>
            <person name="Fhoula I."/>
            <person name="Najjari A."/>
            <person name="Lekired A."/>
            <person name="Bessrour-Aouam N."/>
            <person name="Jaballah S."/>
            <person name="Klibi N."/>
            <person name="Ouzari H.-I."/>
        </authorList>
    </citation>
    <scope>NUCLEOTIDE SEQUENCE</scope>
    <source>
        <strain evidence="1">FS54</strain>
    </source>
</reference>